<keyword evidence="2" id="KW-1185">Reference proteome</keyword>
<feature type="non-terminal residue" evidence="1">
    <location>
        <position position="1"/>
    </location>
</feature>
<proteinExistence type="predicted"/>
<dbReference type="VEuPathDB" id="FungiDB:BO71DRAFT_327710"/>
<reference evidence="1 2" key="1">
    <citation type="submission" date="2018-02" db="EMBL/GenBank/DDBJ databases">
        <title>The genomes of Aspergillus section Nigri reveals drivers in fungal speciation.</title>
        <authorList>
            <consortium name="DOE Joint Genome Institute"/>
            <person name="Vesth T.C."/>
            <person name="Nybo J."/>
            <person name="Theobald S."/>
            <person name="Brandl J."/>
            <person name="Frisvad J.C."/>
            <person name="Nielsen K.F."/>
            <person name="Lyhne E.K."/>
            <person name="Kogle M.E."/>
            <person name="Kuo A."/>
            <person name="Riley R."/>
            <person name="Clum A."/>
            <person name="Nolan M."/>
            <person name="Lipzen A."/>
            <person name="Salamov A."/>
            <person name="Henrissat B."/>
            <person name="Wiebenga A."/>
            <person name="De vries R.P."/>
            <person name="Grigoriev I.V."/>
            <person name="Mortensen U.H."/>
            <person name="Andersen M.R."/>
            <person name="Baker S.E."/>
        </authorList>
    </citation>
    <scope>NUCLEOTIDE SEQUENCE [LARGE SCALE GENOMIC DNA]</scope>
    <source>
        <strain evidence="1 2">CBS 707.79</strain>
    </source>
</reference>
<name>A0A319D8E3_9EURO</name>
<evidence type="ECO:0000313" key="2">
    <source>
        <dbReference type="Proteomes" id="UP000247810"/>
    </source>
</evidence>
<dbReference type="OrthoDB" id="4524525at2759"/>
<accession>A0A319D8E3</accession>
<dbReference type="Proteomes" id="UP000247810">
    <property type="component" value="Unassembled WGS sequence"/>
</dbReference>
<dbReference type="EMBL" id="KZ825893">
    <property type="protein sequence ID" value="PYH93434.1"/>
    <property type="molecule type" value="Genomic_DNA"/>
</dbReference>
<dbReference type="STRING" id="1448320.A0A319D8E3"/>
<dbReference type="AlphaFoldDB" id="A0A319D8E3"/>
<protein>
    <submittedName>
        <fullName evidence="1">Uncharacterized protein</fullName>
    </submittedName>
</protein>
<organism evidence="1 2">
    <name type="scientific">Aspergillus ellipticus CBS 707.79</name>
    <dbReference type="NCBI Taxonomy" id="1448320"/>
    <lineage>
        <taxon>Eukaryota</taxon>
        <taxon>Fungi</taxon>
        <taxon>Dikarya</taxon>
        <taxon>Ascomycota</taxon>
        <taxon>Pezizomycotina</taxon>
        <taxon>Eurotiomycetes</taxon>
        <taxon>Eurotiomycetidae</taxon>
        <taxon>Eurotiales</taxon>
        <taxon>Aspergillaceae</taxon>
        <taxon>Aspergillus</taxon>
        <taxon>Aspergillus subgen. Circumdati</taxon>
    </lineage>
</organism>
<evidence type="ECO:0000313" key="1">
    <source>
        <dbReference type="EMBL" id="PYH93434.1"/>
    </source>
</evidence>
<gene>
    <name evidence="1" type="ORF">BO71DRAFT_327710</name>
</gene>
<sequence>RKEWPELFVGRKPRPNIIVPAVDLEAKEFTRDPHLWASLFRVILDDPTTECLSISGICQGSPHGVYNNCVLTNPNQARIWGKCTRGNRWNRTYLWGQLHMPDQNKMLGHRIGHPIHAHCWLMLDQMIGHRLAVENLQALTEAIRRAWKSIFTQAIEKSDERFFWMVQGHYSVTDLGDMVLRHWYRPTIERKPIPWGTWDEMRDRRDRRDRPGNPFKIPEIQSLIAGASQTKTEDKRPNPHHNSNTICNPPLEIAMMIVDKIYERPLCHETLNNVPNVMDALQWKLPLSYWVWRCNPHIFYEVDNLLKERKEVDWQSLCFGLHELVLNEDLCYTSGLNIRCQALTSLFYIKRQFLFELERNKK</sequence>